<evidence type="ECO:0000256" key="1">
    <source>
        <dbReference type="SAM" id="MobiDB-lite"/>
    </source>
</evidence>
<organism evidence="2 3">
    <name type="scientific">Liparis tanakae</name>
    <name type="common">Tanaka's snailfish</name>
    <dbReference type="NCBI Taxonomy" id="230148"/>
    <lineage>
        <taxon>Eukaryota</taxon>
        <taxon>Metazoa</taxon>
        <taxon>Chordata</taxon>
        <taxon>Craniata</taxon>
        <taxon>Vertebrata</taxon>
        <taxon>Euteleostomi</taxon>
        <taxon>Actinopterygii</taxon>
        <taxon>Neopterygii</taxon>
        <taxon>Teleostei</taxon>
        <taxon>Neoteleostei</taxon>
        <taxon>Acanthomorphata</taxon>
        <taxon>Eupercaria</taxon>
        <taxon>Perciformes</taxon>
        <taxon>Cottioidei</taxon>
        <taxon>Cottales</taxon>
        <taxon>Liparidae</taxon>
        <taxon>Liparis</taxon>
    </lineage>
</organism>
<keyword evidence="3" id="KW-1185">Reference proteome</keyword>
<protein>
    <submittedName>
        <fullName evidence="2">Uncharacterized protein</fullName>
    </submittedName>
</protein>
<sequence>MTAMNTKGGFGIGKRLRWIHGGHQQKEGRDTTRKTIPSKVDSSGGLECHGKRCHVSN</sequence>
<dbReference type="AlphaFoldDB" id="A0A4Z2EKI5"/>
<evidence type="ECO:0000313" key="3">
    <source>
        <dbReference type="Proteomes" id="UP000314294"/>
    </source>
</evidence>
<feature type="region of interest" description="Disordered" evidence="1">
    <location>
        <begin position="19"/>
        <end position="57"/>
    </location>
</feature>
<dbReference type="Proteomes" id="UP000314294">
    <property type="component" value="Unassembled WGS sequence"/>
</dbReference>
<name>A0A4Z2EKI5_9TELE</name>
<gene>
    <name evidence="2" type="ORF">EYF80_060583</name>
</gene>
<feature type="compositionally biased region" description="Basic and acidic residues" evidence="1">
    <location>
        <begin position="24"/>
        <end position="33"/>
    </location>
</feature>
<accession>A0A4Z2EKI5</accession>
<evidence type="ECO:0000313" key="2">
    <source>
        <dbReference type="EMBL" id="TNN29268.1"/>
    </source>
</evidence>
<proteinExistence type="predicted"/>
<reference evidence="2 3" key="1">
    <citation type="submission" date="2019-03" db="EMBL/GenBank/DDBJ databases">
        <title>First draft genome of Liparis tanakae, snailfish: a comprehensive survey of snailfish specific genes.</title>
        <authorList>
            <person name="Kim W."/>
            <person name="Song I."/>
            <person name="Jeong J.-H."/>
            <person name="Kim D."/>
            <person name="Kim S."/>
            <person name="Ryu S."/>
            <person name="Song J.Y."/>
            <person name="Lee S.K."/>
        </authorList>
    </citation>
    <scope>NUCLEOTIDE SEQUENCE [LARGE SCALE GENOMIC DNA]</scope>
    <source>
        <tissue evidence="2">Muscle</tissue>
    </source>
</reference>
<comment type="caution">
    <text evidence="2">The sequence shown here is derived from an EMBL/GenBank/DDBJ whole genome shotgun (WGS) entry which is preliminary data.</text>
</comment>
<dbReference type="EMBL" id="SRLO01005853">
    <property type="protein sequence ID" value="TNN29268.1"/>
    <property type="molecule type" value="Genomic_DNA"/>
</dbReference>